<feature type="compositionally biased region" description="Polar residues" evidence="6">
    <location>
        <begin position="951"/>
        <end position="960"/>
    </location>
</feature>
<comment type="caution">
    <text evidence="8">The sequence shown here is derived from an EMBL/GenBank/DDBJ whole genome shotgun (WGS) entry which is preliminary data.</text>
</comment>
<dbReference type="GO" id="GO:0051301">
    <property type="term" value="P:cell division"/>
    <property type="evidence" value="ECO:0007669"/>
    <property type="project" value="UniProtKB-KW"/>
</dbReference>
<evidence type="ECO:0000256" key="5">
    <source>
        <dbReference type="ARBA" id="ARBA00022776"/>
    </source>
</evidence>
<comment type="similarity">
    <text evidence="2">Belongs to the CLASP family.</text>
</comment>
<dbReference type="Pfam" id="PF12348">
    <property type="entry name" value="CLASP_N"/>
    <property type="match status" value="1"/>
</dbReference>
<feature type="compositionally biased region" description="Polar residues" evidence="6">
    <location>
        <begin position="800"/>
        <end position="809"/>
    </location>
</feature>
<dbReference type="GO" id="GO:0005876">
    <property type="term" value="C:spindle microtubule"/>
    <property type="evidence" value="ECO:0007669"/>
    <property type="project" value="TreeGrafter"/>
</dbReference>
<dbReference type="VEuPathDB" id="FungiDB:TREMEDRAFT_74579"/>
<feature type="region of interest" description="Disordered" evidence="6">
    <location>
        <begin position="274"/>
        <end position="293"/>
    </location>
</feature>
<dbReference type="STRING" id="5217.A0A4Q1BKC1"/>
<dbReference type="OrthoDB" id="46159at2759"/>
<feature type="compositionally biased region" description="Polar residues" evidence="6">
    <location>
        <begin position="333"/>
        <end position="343"/>
    </location>
</feature>
<evidence type="ECO:0000313" key="9">
    <source>
        <dbReference type="Proteomes" id="UP000289152"/>
    </source>
</evidence>
<evidence type="ECO:0000256" key="2">
    <source>
        <dbReference type="ARBA" id="ARBA00009549"/>
    </source>
</evidence>
<dbReference type="GO" id="GO:1990023">
    <property type="term" value="C:mitotic spindle midzone"/>
    <property type="evidence" value="ECO:0007669"/>
    <property type="project" value="TreeGrafter"/>
</dbReference>
<sequence length="1339" mass="142674">MPPIDPEGKIPCPTPHNLQAELDALAAVLDLGEKEDTWEKMERAIIRFACVTRGGGYKHLTVFVDGLGRKGLGLKLAACMLSDRGRLSGVSTDLLQTLAPRLATAFAPLVTLYLEPLRQLLGRPNKVFLKRAEKCLATVISHCPLPSILPELFRGLADEAATCRRGCASGIERAMTEWDNDLFGGKSLTILEDAVKRMATDKDPEVRQIGKRVWALYTASWPDRADEFSAPLTPTVRRYLGIPPAGAGAIPSKAKIPPAARGPALNKSLPLGASASSVTAPLPASRPQPQRVQALAAKPIRTKQPATTNSDVQAQPPLVGPSRRPLDRRPEPVTSSSAPSIATLTHPARSTVEVTSSPTRADPLSFKSHGRSISHTILQQSVSATTSPARDHASLVSYALAGPARPPLVTSASCITLGSSSNTDVPLPPRRFAPPARILRPMPTEEEGYTETPDGMLITPSGATVLRNPQRPQQQERWVGLGKRPLGHAQRRVATAPGTVGDVVVVDVASMAKTPGLGNRVLSRREKALQEIEVDEGKMLIASPVRLAVEIPLPSSPLLVSTIDLPPETTNEVLSQQSEEIPLVASHPSPTTDADGVSSQNVDIASSTVTFPDTQLDKVIAIPPADSTKRNDPDLAVEQATHEGEAPVRTKPVEVTLMPSADPPSLASSTSTKVSSESAEVKSEPNRSAAPSRPQVFKTTHGTNAKMMTSERKTFKPTSQSSSKSTNPPPPPPSRAAPVATLKPLSSKLSSSTSSTKPSLPTTSSVQVIKSSQQQTSILKTSTSAPIKPLEKTRPPHSLTAPTKASQQRAAAATHRLPPSAVPKAPIPVKEVGERKEKIRLKAPLPSFRPQRGTAFSKTAGTRSISSSTSGGVKPESVPLPSSPIVKSSELPTSPKTTFKSLSSSPLAKSVNLPSSPMIKQASPTAPLHIPLPLSPQDTTRQAHPMKSPLSRLTNPTLSGRRSLGHMGSTEQSTGSVPSSLSRPRVRRESFPSPQVMNDVASFSSPQRHRLVDIDSPSASRRHIGNLTLSTGKIGLSLGGLPKGRPSLVDGSAVNASPSWKGRESIGQRLEMRRRISMGDGIVTRGMMGEHTGRVRVKVMSEIDKEELDSSVMSKEMDEDRVPVVEVDTPLLQIRDGRLAALSDLSEDPTIIAPELVEAGVVQDPIELAKAGETVGHTEKDLIEFSAPTRNHSASSEQHIAVSSPEEAISDSNSVIRSVSSQPDFDTDFEAYETNPVSPTEVTGIVNTNLLPLSPPAKLFHSDNLLLNEDIPIPIVKTEITFPMLKSDSTFPNKIIEGNHQTPIKVDAVGKGTTPRVVLMVRDANSLGPIGVNVGVERD</sequence>
<dbReference type="GO" id="GO:0008017">
    <property type="term" value="F:microtubule binding"/>
    <property type="evidence" value="ECO:0007669"/>
    <property type="project" value="TreeGrafter"/>
</dbReference>
<dbReference type="InterPro" id="IPR016024">
    <property type="entry name" value="ARM-type_fold"/>
</dbReference>
<dbReference type="InterPro" id="IPR011989">
    <property type="entry name" value="ARM-like"/>
</dbReference>
<evidence type="ECO:0000256" key="6">
    <source>
        <dbReference type="SAM" id="MobiDB-lite"/>
    </source>
</evidence>
<name>A0A4Q1BKC1_TREME</name>
<dbReference type="GO" id="GO:0005815">
    <property type="term" value="C:microtubule organizing center"/>
    <property type="evidence" value="ECO:0007669"/>
    <property type="project" value="TreeGrafter"/>
</dbReference>
<evidence type="ECO:0000256" key="1">
    <source>
        <dbReference type="ARBA" id="ARBA00004186"/>
    </source>
</evidence>
<feature type="compositionally biased region" description="Polar residues" evidence="6">
    <location>
        <begin position="304"/>
        <end position="313"/>
    </location>
</feature>
<evidence type="ECO:0000256" key="4">
    <source>
        <dbReference type="ARBA" id="ARBA00022701"/>
    </source>
</evidence>
<feature type="compositionally biased region" description="Basic and acidic residues" evidence="6">
    <location>
        <begin position="640"/>
        <end position="652"/>
    </location>
</feature>
<dbReference type="InterPro" id="IPR024395">
    <property type="entry name" value="CLASP_N_dom"/>
</dbReference>
<evidence type="ECO:0000259" key="7">
    <source>
        <dbReference type="Pfam" id="PF12348"/>
    </source>
</evidence>
<feature type="compositionally biased region" description="Low complexity" evidence="6">
    <location>
        <begin position="859"/>
        <end position="872"/>
    </location>
</feature>
<accession>A0A4Q1BKC1</accession>
<dbReference type="GO" id="GO:0005881">
    <property type="term" value="C:cytoplasmic microtubule"/>
    <property type="evidence" value="ECO:0007669"/>
    <property type="project" value="TreeGrafter"/>
</dbReference>
<feature type="compositionally biased region" description="Polar residues" evidence="6">
    <location>
        <begin position="697"/>
        <end position="707"/>
    </location>
</feature>
<feature type="compositionally biased region" description="Low complexity" evidence="6">
    <location>
        <begin position="741"/>
        <end position="778"/>
    </location>
</feature>
<dbReference type="SUPFAM" id="SSF48371">
    <property type="entry name" value="ARM repeat"/>
    <property type="match status" value="1"/>
</dbReference>
<keyword evidence="5" id="KW-0498">Mitosis</keyword>
<dbReference type="Proteomes" id="UP000289152">
    <property type="component" value="Unassembled WGS sequence"/>
</dbReference>
<feature type="region of interest" description="Disordered" evidence="6">
    <location>
        <begin position="639"/>
        <end position="825"/>
    </location>
</feature>
<keyword evidence="5" id="KW-0131">Cell cycle</keyword>
<dbReference type="EMBL" id="SDIL01000053">
    <property type="protein sequence ID" value="RXK38126.1"/>
    <property type="molecule type" value="Genomic_DNA"/>
</dbReference>
<dbReference type="GO" id="GO:0090307">
    <property type="term" value="P:mitotic spindle assembly"/>
    <property type="evidence" value="ECO:0007669"/>
    <property type="project" value="TreeGrafter"/>
</dbReference>
<comment type="subcellular location">
    <subcellularLocation>
        <location evidence="1">Cytoplasm</location>
        <location evidence="1">Cytoskeleton</location>
        <location evidence="1">Spindle</location>
    </subcellularLocation>
</comment>
<evidence type="ECO:0000313" key="8">
    <source>
        <dbReference type="EMBL" id="RXK38126.1"/>
    </source>
</evidence>
<feature type="domain" description="CLASP N-terminal" evidence="7">
    <location>
        <begin position="19"/>
        <end position="240"/>
    </location>
</feature>
<evidence type="ECO:0000256" key="3">
    <source>
        <dbReference type="ARBA" id="ARBA00022618"/>
    </source>
</evidence>
<keyword evidence="9" id="KW-1185">Reference proteome</keyword>
<feature type="compositionally biased region" description="Low complexity" evidence="6">
    <location>
        <begin position="716"/>
        <end position="726"/>
    </location>
</feature>
<protein>
    <recommendedName>
        <fullName evidence="7">CLASP N-terminal domain-containing protein</fullName>
    </recommendedName>
</protein>
<feature type="region of interest" description="Disordered" evidence="6">
    <location>
        <begin position="302"/>
        <end position="370"/>
    </location>
</feature>
<keyword evidence="4" id="KW-0493">Microtubule</keyword>
<dbReference type="PANTHER" id="PTHR21567:SF60">
    <property type="entry name" value="CLASP N-TERMINAL DOMAIN-CONTAINING PROTEIN"/>
    <property type="match status" value="1"/>
</dbReference>
<reference evidence="8 9" key="1">
    <citation type="submission" date="2016-06" db="EMBL/GenBank/DDBJ databases">
        <title>Evolution of pathogenesis and genome organization in the Tremellales.</title>
        <authorList>
            <person name="Cuomo C."/>
            <person name="Litvintseva A."/>
            <person name="Heitman J."/>
            <person name="Chen Y."/>
            <person name="Sun S."/>
            <person name="Springer D."/>
            <person name="Dromer F."/>
            <person name="Young S."/>
            <person name="Zeng Q."/>
            <person name="Chapman S."/>
            <person name="Gujja S."/>
            <person name="Saif S."/>
            <person name="Birren B."/>
        </authorList>
    </citation>
    <scope>NUCLEOTIDE SEQUENCE [LARGE SCALE GENOMIC DNA]</scope>
    <source>
        <strain evidence="8 9">ATCC 28783</strain>
    </source>
</reference>
<dbReference type="Gene3D" id="1.25.10.10">
    <property type="entry name" value="Leucine-rich Repeat Variant"/>
    <property type="match status" value="1"/>
</dbReference>
<proteinExistence type="inferred from homology"/>
<dbReference type="PANTHER" id="PTHR21567">
    <property type="entry name" value="CLASP"/>
    <property type="match status" value="1"/>
</dbReference>
<feature type="region of interest" description="Disordered" evidence="6">
    <location>
        <begin position="847"/>
        <end position="1000"/>
    </location>
</feature>
<organism evidence="8 9">
    <name type="scientific">Tremella mesenterica</name>
    <name type="common">Jelly fungus</name>
    <dbReference type="NCBI Taxonomy" id="5217"/>
    <lineage>
        <taxon>Eukaryota</taxon>
        <taxon>Fungi</taxon>
        <taxon>Dikarya</taxon>
        <taxon>Basidiomycota</taxon>
        <taxon>Agaricomycotina</taxon>
        <taxon>Tremellomycetes</taxon>
        <taxon>Tremellales</taxon>
        <taxon>Tremellaceae</taxon>
        <taxon>Tremella</taxon>
    </lineage>
</organism>
<feature type="compositionally biased region" description="Polar residues" evidence="6">
    <location>
        <begin position="890"/>
        <end position="915"/>
    </location>
</feature>
<gene>
    <name evidence="8" type="ORF">M231_04587</name>
</gene>
<feature type="compositionally biased region" description="Low complexity" evidence="6">
    <location>
        <begin position="667"/>
        <end position="678"/>
    </location>
</feature>
<keyword evidence="3" id="KW-0132">Cell division</keyword>
<dbReference type="InParanoid" id="A0A4Q1BKC1"/>